<name>A0ABW0LPU7_9BACI</name>
<evidence type="ECO:0000256" key="1">
    <source>
        <dbReference type="SAM" id="MobiDB-lite"/>
    </source>
</evidence>
<dbReference type="RefSeq" id="WP_144923151.1">
    <property type="nucleotide sequence ID" value="NZ_JBHSMC010000042.1"/>
</dbReference>
<organism evidence="2 3">
    <name type="scientific">Lederbergia graminis</name>
    <dbReference type="NCBI Taxonomy" id="735518"/>
    <lineage>
        <taxon>Bacteria</taxon>
        <taxon>Bacillati</taxon>
        <taxon>Bacillota</taxon>
        <taxon>Bacilli</taxon>
        <taxon>Bacillales</taxon>
        <taxon>Bacillaceae</taxon>
        <taxon>Lederbergia</taxon>
    </lineage>
</organism>
<comment type="caution">
    <text evidence="2">The sequence shown here is derived from an EMBL/GenBank/DDBJ whole genome shotgun (WGS) entry which is preliminary data.</text>
</comment>
<accession>A0ABW0LPU7</accession>
<feature type="compositionally biased region" description="Polar residues" evidence="1">
    <location>
        <begin position="9"/>
        <end position="19"/>
    </location>
</feature>
<keyword evidence="3" id="KW-1185">Reference proteome</keyword>
<sequence length="41" mass="4690">MSKRKDIQTKSTLSNTQEVLYSREFQRADKAGGYSAPRRGK</sequence>
<feature type="region of interest" description="Disordered" evidence="1">
    <location>
        <begin position="1"/>
        <end position="41"/>
    </location>
</feature>
<reference evidence="3" key="1">
    <citation type="journal article" date="2019" name="Int. J. Syst. Evol. Microbiol.">
        <title>The Global Catalogue of Microorganisms (GCM) 10K type strain sequencing project: providing services to taxonomists for standard genome sequencing and annotation.</title>
        <authorList>
            <consortium name="The Broad Institute Genomics Platform"/>
            <consortium name="The Broad Institute Genome Sequencing Center for Infectious Disease"/>
            <person name="Wu L."/>
            <person name="Ma J."/>
        </authorList>
    </citation>
    <scope>NUCLEOTIDE SEQUENCE [LARGE SCALE GENOMIC DNA]</scope>
    <source>
        <strain evidence="3">CGMCC 1.12237</strain>
    </source>
</reference>
<dbReference type="Proteomes" id="UP001596147">
    <property type="component" value="Unassembled WGS sequence"/>
</dbReference>
<gene>
    <name evidence="2" type="ORF">ACFPM4_19260</name>
</gene>
<dbReference type="Pfam" id="PF14152">
    <property type="entry name" value="YfhE"/>
    <property type="match status" value="1"/>
</dbReference>
<protein>
    <submittedName>
        <fullName evidence="2">YfhE family protein</fullName>
    </submittedName>
</protein>
<evidence type="ECO:0000313" key="2">
    <source>
        <dbReference type="EMBL" id="MFC5466867.1"/>
    </source>
</evidence>
<dbReference type="InterPro" id="IPR025437">
    <property type="entry name" value="YfhE-like"/>
</dbReference>
<evidence type="ECO:0000313" key="3">
    <source>
        <dbReference type="Proteomes" id="UP001596147"/>
    </source>
</evidence>
<dbReference type="EMBL" id="JBHSMC010000042">
    <property type="protein sequence ID" value="MFC5466867.1"/>
    <property type="molecule type" value="Genomic_DNA"/>
</dbReference>
<proteinExistence type="predicted"/>